<evidence type="ECO:0000313" key="3">
    <source>
        <dbReference type="Proteomes" id="UP000035740"/>
    </source>
</evidence>
<reference evidence="2 3" key="1">
    <citation type="journal article" date="2014" name="Nature">
        <title>The genome of the recently domesticated crop plant sugar beet (Beta vulgaris).</title>
        <authorList>
            <person name="Dohm J.C."/>
            <person name="Minoche A.E."/>
            <person name="Holtgrawe D."/>
            <person name="Capella-Gutierrez S."/>
            <person name="Zakrzewski F."/>
            <person name="Tafer H."/>
            <person name="Rupp O."/>
            <person name="Sorensen T.R."/>
            <person name="Stracke R."/>
            <person name="Reinhardt R."/>
            <person name="Goesmann A."/>
            <person name="Kraft T."/>
            <person name="Schulz B."/>
            <person name="Stadler P.F."/>
            <person name="Schmidt T."/>
            <person name="Gabaldon T."/>
            <person name="Lehrach H."/>
            <person name="Weisshaar B."/>
            <person name="Himmelbauer H."/>
        </authorList>
    </citation>
    <scope>NUCLEOTIDE SEQUENCE [LARGE SCALE GENOMIC DNA]</scope>
    <source>
        <tissue evidence="2">Taproot</tissue>
    </source>
</reference>
<protein>
    <submittedName>
        <fullName evidence="2">Uncharacterized protein</fullName>
    </submittedName>
</protein>
<keyword evidence="1" id="KW-1133">Transmembrane helix</keyword>
<proteinExistence type="predicted"/>
<dbReference type="AlphaFoldDB" id="A0A0J8C7T0"/>
<evidence type="ECO:0000256" key="1">
    <source>
        <dbReference type="SAM" id="Phobius"/>
    </source>
</evidence>
<dbReference type="Proteomes" id="UP000035740">
    <property type="component" value="Chromosome 6"/>
</dbReference>
<name>A0A0J8C7T0_BETVV</name>
<keyword evidence="3" id="KW-1185">Reference proteome</keyword>
<dbReference type="EMBL" id="KQ090125">
    <property type="protein sequence ID" value="KMT08048.1"/>
    <property type="molecule type" value="Genomic_DNA"/>
</dbReference>
<gene>
    <name evidence="2" type="ORF">BVRB_6g144040</name>
</gene>
<evidence type="ECO:0000313" key="2">
    <source>
        <dbReference type="EMBL" id="KMT08048.1"/>
    </source>
</evidence>
<feature type="transmembrane region" description="Helical" evidence="1">
    <location>
        <begin position="20"/>
        <end position="41"/>
    </location>
</feature>
<keyword evidence="1" id="KW-0472">Membrane</keyword>
<organism evidence="2 3">
    <name type="scientific">Beta vulgaris subsp. vulgaris</name>
    <name type="common">Beet</name>
    <dbReference type="NCBI Taxonomy" id="3555"/>
    <lineage>
        <taxon>Eukaryota</taxon>
        <taxon>Viridiplantae</taxon>
        <taxon>Streptophyta</taxon>
        <taxon>Embryophyta</taxon>
        <taxon>Tracheophyta</taxon>
        <taxon>Spermatophyta</taxon>
        <taxon>Magnoliopsida</taxon>
        <taxon>eudicotyledons</taxon>
        <taxon>Gunneridae</taxon>
        <taxon>Pentapetalae</taxon>
        <taxon>Caryophyllales</taxon>
        <taxon>Chenopodiaceae</taxon>
        <taxon>Betoideae</taxon>
        <taxon>Beta</taxon>
    </lineage>
</organism>
<keyword evidence="1" id="KW-0812">Transmembrane</keyword>
<dbReference type="Gramene" id="KMT08048">
    <property type="protein sequence ID" value="KMT08048"/>
    <property type="gene ID" value="BVRB_6g144040"/>
</dbReference>
<sequence length="50" mass="5832">MMSKSPRLGVTMLWMSCDDIDGFFGARTLFHIILILLLLLYQKPNYLLIE</sequence>
<accession>A0A0J8C7T0</accession>